<gene>
    <name evidence="2" type="ORF">HAX54_030220</name>
</gene>
<dbReference type="Proteomes" id="UP000823775">
    <property type="component" value="Unassembled WGS sequence"/>
</dbReference>
<evidence type="ECO:0000256" key="1">
    <source>
        <dbReference type="SAM" id="Phobius"/>
    </source>
</evidence>
<protein>
    <submittedName>
        <fullName evidence="2">Uncharacterized protein</fullName>
    </submittedName>
</protein>
<accession>A0ABS8SAQ5</accession>
<keyword evidence="1" id="KW-1133">Transmembrane helix</keyword>
<keyword evidence="1" id="KW-0472">Membrane</keyword>
<keyword evidence="3" id="KW-1185">Reference proteome</keyword>
<reference evidence="2 3" key="1">
    <citation type="journal article" date="2021" name="BMC Genomics">
        <title>Datura genome reveals duplications of psychoactive alkaloid biosynthetic genes and high mutation rate following tissue culture.</title>
        <authorList>
            <person name="Rajewski A."/>
            <person name="Carter-House D."/>
            <person name="Stajich J."/>
            <person name="Litt A."/>
        </authorList>
    </citation>
    <scope>NUCLEOTIDE SEQUENCE [LARGE SCALE GENOMIC DNA]</scope>
    <source>
        <strain evidence="2">AR-01</strain>
    </source>
</reference>
<proteinExistence type="predicted"/>
<comment type="caution">
    <text evidence="2">The sequence shown here is derived from an EMBL/GenBank/DDBJ whole genome shotgun (WGS) entry which is preliminary data.</text>
</comment>
<feature type="transmembrane region" description="Helical" evidence="1">
    <location>
        <begin position="48"/>
        <end position="67"/>
    </location>
</feature>
<organism evidence="2 3">
    <name type="scientific">Datura stramonium</name>
    <name type="common">Jimsonweed</name>
    <name type="synonym">Common thornapple</name>
    <dbReference type="NCBI Taxonomy" id="4076"/>
    <lineage>
        <taxon>Eukaryota</taxon>
        <taxon>Viridiplantae</taxon>
        <taxon>Streptophyta</taxon>
        <taxon>Embryophyta</taxon>
        <taxon>Tracheophyta</taxon>
        <taxon>Spermatophyta</taxon>
        <taxon>Magnoliopsida</taxon>
        <taxon>eudicotyledons</taxon>
        <taxon>Gunneridae</taxon>
        <taxon>Pentapetalae</taxon>
        <taxon>asterids</taxon>
        <taxon>lamiids</taxon>
        <taxon>Solanales</taxon>
        <taxon>Solanaceae</taxon>
        <taxon>Solanoideae</taxon>
        <taxon>Datureae</taxon>
        <taxon>Datura</taxon>
    </lineage>
</organism>
<keyword evidence="1" id="KW-0812">Transmembrane</keyword>
<evidence type="ECO:0000313" key="2">
    <source>
        <dbReference type="EMBL" id="MCD7455933.1"/>
    </source>
</evidence>
<evidence type="ECO:0000313" key="3">
    <source>
        <dbReference type="Proteomes" id="UP000823775"/>
    </source>
</evidence>
<name>A0ABS8SAQ5_DATST</name>
<sequence length="90" mass="10501">MLCNRTFPSDDPFICILLARTDWPDLFISWVGEKSMWLNHKTMQQLSMLLYLLLVVILLPITNYCFFAEWQGDAAAVDAVLTWLLIICCW</sequence>
<dbReference type="EMBL" id="JACEIK010000378">
    <property type="protein sequence ID" value="MCD7455933.1"/>
    <property type="molecule type" value="Genomic_DNA"/>
</dbReference>